<feature type="region of interest" description="Disordered" evidence="6">
    <location>
        <begin position="209"/>
        <end position="240"/>
    </location>
</feature>
<dbReference type="CDD" id="cd04852">
    <property type="entry name" value="Peptidases_S8_3"/>
    <property type="match status" value="1"/>
</dbReference>
<dbReference type="InterPro" id="IPR045051">
    <property type="entry name" value="SBT"/>
</dbReference>
<dbReference type="InterPro" id="IPR003137">
    <property type="entry name" value="PA_domain"/>
</dbReference>
<evidence type="ECO:0000259" key="10">
    <source>
        <dbReference type="Pfam" id="PF17766"/>
    </source>
</evidence>
<dbReference type="Pfam" id="PF17766">
    <property type="entry name" value="fn3_6"/>
    <property type="match status" value="1"/>
</dbReference>
<dbReference type="EMBL" id="LWQS01000077">
    <property type="protein sequence ID" value="OAN43651.1"/>
    <property type="molecule type" value="Genomic_DNA"/>
</dbReference>
<dbReference type="InterPro" id="IPR001434">
    <property type="entry name" value="OmcB-like_DUF11"/>
</dbReference>
<gene>
    <name evidence="11" type="ORF">A6A03_18065</name>
</gene>
<evidence type="ECO:0000259" key="9">
    <source>
        <dbReference type="Pfam" id="PF02225"/>
    </source>
</evidence>
<dbReference type="PRINTS" id="PR00723">
    <property type="entry name" value="SUBTILISIN"/>
</dbReference>
<dbReference type="Pfam" id="PF01345">
    <property type="entry name" value="DUF11"/>
    <property type="match status" value="1"/>
</dbReference>
<dbReference type="SUPFAM" id="SSF52025">
    <property type="entry name" value="PA domain"/>
    <property type="match status" value="1"/>
</dbReference>
<evidence type="ECO:0000313" key="12">
    <source>
        <dbReference type="Proteomes" id="UP000078287"/>
    </source>
</evidence>
<dbReference type="SUPFAM" id="SSF52743">
    <property type="entry name" value="Subtilisin-like"/>
    <property type="match status" value="1"/>
</dbReference>
<evidence type="ECO:0000259" key="8">
    <source>
        <dbReference type="Pfam" id="PF01345"/>
    </source>
</evidence>
<dbReference type="GO" id="GO:0006508">
    <property type="term" value="P:proteolysis"/>
    <property type="evidence" value="ECO:0007669"/>
    <property type="project" value="UniProtKB-KW"/>
</dbReference>
<dbReference type="InterPro" id="IPR046450">
    <property type="entry name" value="PA_dom_sf"/>
</dbReference>
<dbReference type="Gene3D" id="2.60.40.2310">
    <property type="match status" value="1"/>
</dbReference>
<feature type="active site" description="Charge relay system" evidence="4 5">
    <location>
        <position position="286"/>
    </location>
</feature>
<feature type="domain" description="Subtilisin-like protease fibronectin type-III" evidence="10">
    <location>
        <begin position="684"/>
        <end position="781"/>
    </location>
</feature>
<dbReference type="Gene3D" id="3.50.30.30">
    <property type="match status" value="1"/>
</dbReference>
<dbReference type="PROSITE" id="PS00138">
    <property type="entry name" value="SUBTILASE_SER"/>
    <property type="match status" value="1"/>
</dbReference>
<accession>A0A178M4I8</accession>
<evidence type="ECO:0000256" key="5">
    <source>
        <dbReference type="PROSITE-ProRule" id="PRU01240"/>
    </source>
</evidence>
<dbReference type="InterPro" id="IPR000209">
    <property type="entry name" value="Peptidase_S8/S53_dom"/>
</dbReference>
<reference evidence="11 12" key="1">
    <citation type="submission" date="2016-04" db="EMBL/GenBank/DDBJ databases">
        <title>Chloroflexus islandicus sp. nov., a thermophilic filamentous anoxygenic phototrophic bacterium from geyser Strokkur (Iceland).</title>
        <authorList>
            <person name="Gaisin V.A."/>
            <person name="Kalashnikov A.M."/>
            <person name="Sukhacheva M.V."/>
            <person name="Grouzdev D.S."/>
            <person name="Ivanov T.M."/>
            <person name="Kuznetsov B."/>
            <person name="Gorlenko V.M."/>
        </authorList>
    </citation>
    <scope>NUCLEOTIDE SEQUENCE [LARGE SCALE GENOMIC DNA]</scope>
    <source>
        <strain evidence="12">isl-2</strain>
    </source>
</reference>
<proteinExistence type="inferred from homology"/>
<evidence type="ECO:0000256" key="6">
    <source>
        <dbReference type="SAM" id="MobiDB-lite"/>
    </source>
</evidence>
<evidence type="ECO:0000313" key="11">
    <source>
        <dbReference type="EMBL" id="OAN43651.1"/>
    </source>
</evidence>
<dbReference type="InterPro" id="IPR041469">
    <property type="entry name" value="Subtilisin-like_FN3"/>
</dbReference>
<dbReference type="Proteomes" id="UP000078287">
    <property type="component" value="Unassembled WGS sequence"/>
</dbReference>
<keyword evidence="1 5" id="KW-0645">Protease</keyword>
<dbReference type="InterPro" id="IPR015500">
    <property type="entry name" value="Peptidase_S8_subtilisin-rel"/>
</dbReference>
<feature type="active site" description="Charge relay system" evidence="4 5">
    <location>
        <position position="598"/>
    </location>
</feature>
<evidence type="ECO:0000256" key="1">
    <source>
        <dbReference type="ARBA" id="ARBA00022670"/>
    </source>
</evidence>
<dbReference type="InterPro" id="IPR023828">
    <property type="entry name" value="Peptidase_S8_Ser-AS"/>
</dbReference>
<feature type="domain" description="PA" evidence="9">
    <location>
        <begin position="443"/>
        <end position="521"/>
    </location>
</feature>
<evidence type="ECO:0000256" key="3">
    <source>
        <dbReference type="ARBA" id="ARBA00022825"/>
    </source>
</evidence>
<evidence type="ECO:0000256" key="4">
    <source>
        <dbReference type="PIRSR" id="PIRSR615500-1"/>
    </source>
</evidence>
<keyword evidence="2 5" id="KW-0378">Hydrolase</keyword>
<name>A0A178M4I8_9CHLR</name>
<protein>
    <submittedName>
        <fullName evidence="11">Peptidase S8</fullName>
    </submittedName>
</protein>
<dbReference type="AlphaFoldDB" id="A0A178M4I8"/>
<comment type="caution">
    <text evidence="11">The sequence shown here is derived from an EMBL/GenBank/DDBJ whole genome shotgun (WGS) entry which is preliminary data.</text>
</comment>
<dbReference type="OrthoDB" id="9798386at2"/>
<dbReference type="Pfam" id="PF00082">
    <property type="entry name" value="Peptidase_S8"/>
    <property type="match status" value="1"/>
</dbReference>
<sequence length="1115" mass="116832">MSRVFPRHVLVGLTLLLSFILAGITPLRHVEAQSGPDRPRPGTPLTIEPLTATSREDVAVNKNLALSRDGSLASVFLKLDSPSLASFMAQNGITNLNSPAAQQYLRQLNAEIDALVAQAKQRVPGLMVTHRFDLIIGGVSVAAPVNQIDQLYRLPNVIGVINDRIETIETYRTPTFIGATTAWSRGGGSAFAGEGVIFGVLDSGVWPEHPSFSDPDPLGKPYAPPPPAPGNPGGTRDCNFGSATPGDAPFTCNNKLIGSYRFMTLYDFFIGTEPYEFLSGRDDDGHGTHTASTAAGNRGVPASDGSRVFGTISGIAPRAYIINYKVCGELGCFSSDSAAAVQQAIRDGVHVINFSISGGTNPYTDIASLAFLDAYNAGILVSASAGNSGPGPNTVNHREPWVATVAASTSDRSYLSTLTVTGVSGTFTAVGASSGAGIATPAPIVVNTGDPLCLNPAAPGSFTGRIVVCQRGVIARVAKSANVAAGGAIGMVLYNPSPSSLDADFHSIPTVHIQNTDGTALLAFLSANPGATATFTAGAPGPIQGDVIAGFSSRGGPGQTLGISKPDVTAPGVNILAGYTAIEYGTPVPQFAFLSGTSMSSPHNAGAAILLKWLNPTWTPGQIKSALMTTAKAAGVFKEDGVTRFTPFDAGSGRIELRKAWDPGLTFDETGTNYVTLQNELWNANYPSLYVPNMPGLITVSRTVREVSGYNSFYKSSISYQAGQPRDFKVIVPKEFFVPANGTYTFNITVDARDVPVGQVRHAVVVFTERNGCQVRFPVTIVRGEPAISMEKECNPATLALRGTTNCTITISNTTFNNVTVTMNDTLPNQLKLVSGSVTGGATESGNGVTFSGTLTGAAPPDVSAGRLSFNGYLSLASLSAPPNVSLGDETLVNFTLARPFLFGGQSYNTIAMVSNGYAIAGGGTAADISFINRTFPNSARPNNTLGAFWTDLDGSAGGNYYAYLLGIGPCSNPANPCWLVFEWENAPNWGDGELNTFQIWIGLNGVEDISYSYGPTLSNGDFGYVTIGAENLFGNRGANIYSDDGFGPVIGTLPTAGSNDVYISTTPGTPGQTVTITFRAQGVRIGRWTNYAELTSPSFFGTYIKPFSGEVVRP</sequence>
<dbReference type="CDD" id="cd02120">
    <property type="entry name" value="PA_subtilisin_like"/>
    <property type="match status" value="1"/>
</dbReference>
<feature type="active site" description="Charge relay system" evidence="4 5">
    <location>
        <position position="202"/>
    </location>
</feature>
<feature type="region of interest" description="Disordered" evidence="6">
    <location>
        <begin position="281"/>
        <end position="301"/>
    </location>
</feature>
<evidence type="ECO:0000259" key="7">
    <source>
        <dbReference type="Pfam" id="PF00082"/>
    </source>
</evidence>
<dbReference type="GO" id="GO:0004252">
    <property type="term" value="F:serine-type endopeptidase activity"/>
    <property type="evidence" value="ECO:0007669"/>
    <property type="project" value="UniProtKB-UniRule"/>
</dbReference>
<dbReference type="InterPro" id="IPR034197">
    <property type="entry name" value="Peptidases_S8_3"/>
</dbReference>
<feature type="domain" description="DUF11" evidence="8">
    <location>
        <begin position="788"/>
        <end position="858"/>
    </location>
</feature>
<comment type="similarity">
    <text evidence="5">Belongs to the peptidase S8 family.</text>
</comment>
<dbReference type="PROSITE" id="PS51892">
    <property type="entry name" value="SUBTILASE"/>
    <property type="match status" value="1"/>
</dbReference>
<dbReference type="Gene3D" id="3.40.50.200">
    <property type="entry name" value="Peptidase S8/S53 domain"/>
    <property type="match status" value="1"/>
</dbReference>
<feature type="domain" description="Peptidase S8/S53" evidence="7">
    <location>
        <begin position="193"/>
        <end position="635"/>
    </location>
</feature>
<dbReference type="InterPro" id="IPR036852">
    <property type="entry name" value="Peptidase_S8/S53_dom_sf"/>
</dbReference>
<keyword evidence="12" id="KW-1185">Reference proteome</keyword>
<dbReference type="RefSeq" id="WP_066790025.1">
    <property type="nucleotide sequence ID" value="NZ_LWQS01000077.1"/>
</dbReference>
<organism evidence="11 12">
    <name type="scientific">Chloroflexus islandicus</name>
    <dbReference type="NCBI Taxonomy" id="1707952"/>
    <lineage>
        <taxon>Bacteria</taxon>
        <taxon>Bacillati</taxon>
        <taxon>Chloroflexota</taxon>
        <taxon>Chloroflexia</taxon>
        <taxon>Chloroflexales</taxon>
        <taxon>Chloroflexineae</taxon>
        <taxon>Chloroflexaceae</taxon>
        <taxon>Chloroflexus</taxon>
    </lineage>
</organism>
<dbReference type="STRING" id="1707952.A6A03_18065"/>
<dbReference type="PANTHER" id="PTHR10795">
    <property type="entry name" value="PROPROTEIN CONVERTASE SUBTILISIN/KEXIN"/>
    <property type="match status" value="1"/>
</dbReference>
<keyword evidence="3 5" id="KW-0720">Serine protease</keyword>
<dbReference type="Pfam" id="PF02225">
    <property type="entry name" value="PA"/>
    <property type="match status" value="1"/>
</dbReference>
<evidence type="ECO:0000256" key="2">
    <source>
        <dbReference type="ARBA" id="ARBA00022801"/>
    </source>
</evidence>